<evidence type="ECO:0000259" key="2">
    <source>
        <dbReference type="Pfam" id="PF00892"/>
    </source>
</evidence>
<keyword evidence="1" id="KW-0812">Transmembrane</keyword>
<gene>
    <name evidence="3" type="ORF">GXW71_19635</name>
</gene>
<keyword evidence="1" id="KW-0472">Membrane</keyword>
<comment type="caution">
    <text evidence="3">The sequence shown here is derived from an EMBL/GenBank/DDBJ whole genome shotgun (WGS) entry which is preliminary data.</text>
</comment>
<dbReference type="PANTHER" id="PTHR22911">
    <property type="entry name" value="ACYL-MALONYL CONDENSING ENZYME-RELATED"/>
    <property type="match status" value="1"/>
</dbReference>
<dbReference type="SUPFAM" id="SSF103481">
    <property type="entry name" value="Multidrug resistance efflux transporter EmrE"/>
    <property type="match status" value="2"/>
</dbReference>
<keyword evidence="4" id="KW-1185">Reference proteome</keyword>
<feature type="transmembrane region" description="Helical" evidence="1">
    <location>
        <begin position="231"/>
        <end position="250"/>
    </location>
</feature>
<name>A0ABS5F222_9PROT</name>
<organism evidence="3 4">
    <name type="scientific">Plastoroseomonas hellenica</name>
    <dbReference type="NCBI Taxonomy" id="2687306"/>
    <lineage>
        <taxon>Bacteria</taxon>
        <taxon>Pseudomonadati</taxon>
        <taxon>Pseudomonadota</taxon>
        <taxon>Alphaproteobacteria</taxon>
        <taxon>Acetobacterales</taxon>
        <taxon>Acetobacteraceae</taxon>
        <taxon>Plastoroseomonas</taxon>
    </lineage>
</organism>
<feature type="transmembrane region" description="Helical" evidence="1">
    <location>
        <begin position="256"/>
        <end position="274"/>
    </location>
</feature>
<feature type="transmembrane region" description="Helical" evidence="1">
    <location>
        <begin position="196"/>
        <end position="219"/>
    </location>
</feature>
<feature type="transmembrane region" description="Helical" evidence="1">
    <location>
        <begin position="171"/>
        <end position="190"/>
    </location>
</feature>
<sequence>MRGIGLVVIGYLIITGADAAVKWVLPEIGIAMAMICRGTIGMAVLAIITRGRGFYPVDKRLLAARSILHCCVSACWYWAWVRAVPLADSYAVACATPLLMTLLAIPLLGETVGWRRMTSTGIGFAGVLVMLQPSGDLWRIESLVLLGATCVMALTRIWTRLLSRTDKPATIAFWLMAAHVPMGLLLLPTFPPPAVLPSGGVMLALLFFGAANAVAHLLFSRAFALAPIGALAPYEYTPFIYGIGIGFLIWSEVPAWTTILGAALVILAGIYNLHRERVRRAQERR</sequence>
<feature type="transmembrane region" description="Helical" evidence="1">
    <location>
        <begin position="61"/>
        <end position="80"/>
    </location>
</feature>
<dbReference type="PANTHER" id="PTHR22911:SF103">
    <property type="entry name" value="BLR2811 PROTEIN"/>
    <property type="match status" value="1"/>
</dbReference>
<protein>
    <submittedName>
        <fullName evidence="3">DMT family transporter</fullName>
    </submittedName>
</protein>
<dbReference type="InterPro" id="IPR037185">
    <property type="entry name" value="EmrE-like"/>
</dbReference>
<evidence type="ECO:0000256" key="1">
    <source>
        <dbReference type="SAM" id="Phobius"/>
    </source>
</evidence>
<evidence type="ECO:0000313" key="3">
    <source>
        <dbReference type="EMBL" id="MBR0666580.1"/>
    </source>
</evidence>
<evidence type="ECO:0000313" key="4">
    <source>
        <dbReference type="Proteomes" id="UP001196870"/>
    </source>
</evidence>
<proteinExistence type="predicted"/>
<dbReference type="Pfam" id="PF00892">
    <property type="entry name" value="EamA"/>
    <property type="match status" value="1"/>
</dbReference>
<feature type="domain" description="EamA" evidence="2">
    <location>
        <begin position="143"/>
        <end position="268"/>
    </location>
</feature>
<dbReference type="InterPro" id="IPR000620">
    <property type="entry name" value="EamA_dom"/>
</dbReference>
<feature type="transmembrane region" description="Helical" evidence="1">
    <location>
        <begin position="29"/>
        <end position="49"/>
    </location>
</feature>
<dbReference type="Proteomes" id="UP001196870">
    <property type="component" value="Unassembled WGS sequence"/>
</dbReference>
<accession>A0ABS5F222</accession>
<keyword evidence="1" id="KW-1133">Transmembrane helix</keyword>
<reference evidence="4" key="1">
    <citation type="journal article" date="2021" name="Syst. Appl. Microbiol.">
        <title>Roseomonas hellenica sp. nov., isolated from roots of wild-growing Alkanna tinctoria.</title>
        <authorList>
            <person name="Rat A."/>
            <person name="Naranjo H.D."/>
            <person name="Lebbe L."/>
            <person name="Cnockaert M."/>
            <person name="Krigas N."/>
            <person name="Grigoriadou K."/>
            <person name="Maloupa E."/>
            <person name="Willems A."/>
        </authorList>
    </citation>
    <scope>NUCLEOTIDE SEQUENCE [LARGE SCALE GENOMIC DNA]</scope>
    <source>
        <strain evidence="4">LMG 31523</strain>
    </source>
</reference>
<dbReference type="EMBL" id="JAAGBB010000024">
    <property type="protein sequence ID" value="MBR0666580.1"/>
    <property type="molecule type" value="Genomic_DNA"/>
</dbReference>
<dbReference type="RefSeq" id="WP_211854280.1">
    <property type="nucleotide sequence ID" value="NZ_JAAGBB010000024.1"/>
</dbReference>
<feature type="transmembrane region" description="Helical" evidence="1">
    <location>
        <begin position="86"/>
        <end position="105"/>
    </location>
</feature>